<keyword evidence="3 4" id="KW-0663">Pyridoxal phosphate</keyword>
<dbReference type="InterPro" id="IPR015421">
    <property type="entry name" value="PyrdxlP-dep_Trfase_major"/>
</dbReference>
<dbReference type="EMBL" id="CP000927">
    <property type="protein sequence ID" value="ABZ74050.1"/>
    <property type="molecule type" value="Genomic_DNA"/>
</dbReference>
<sequence length="365" mass="39555">MNFFSTSVSEAAIEKVVSVLRSGFLNEGAVVKEFEAALAEYISGPTFVTTNSATAALHLCLVHLGIGPGDEVIVPPQTFVATGLIVLHAGATPVFADIDPLTGNIDPVSIREKITARTKAVIPVHWGGEPCDMDAINQIASEAGIAVIEDAAHAFGAEYKGRKIGSLSRLTCFSFQAIKGMTTGDGGAIATMAEDDAIMLTRRRWFGIDKLRTPVTDIGERSVAIDILGYKYHMNNIAAALGVGNLPDDAARLARRREIGATYIEALVQVPGLRHIQRRTDSRGSFWLFPVLVDEREAFGRAMKSRNVPITVVDRRIDKHPILGGLRDDLPGIAMFDMQQIHLPVNDALTEEEVQRVVDSVKMGW</sequence>
<keyword evidence="5" id="KW-0808">Transferase</keyword>
<feature type="active site" description="Proton acceptor" evidence="2">
    <location>
        <position position="179"/>
    </location>
</feature>
<dbReference type="STRING" id="366602.Caul_4930"/>
<dbReference type="GO" id="GO:0000271">
    <property type="term" value="P:polysaccharide biosynthetic process"/>
    <property type="evidence" value="ECO:0007669"/>
    <property type="project" value="TreeGrafter"/>
</dbReference>
<dbReference type="OrthoDB" id="9768668at2"/>
<dbReference type="InterPro" id="IPR000653">
    <property type="entry name" value="DegT/StrS_aminotransferase"/>
</dbReference>
<dbReference type="Gene3D" id="3.90.1150.10">
    <property type="entry name" value="Aspartate Aminotransferase, domain 1"/>
    <property type="match status" value="1"/>
</dbReference>
<reference evidence="5" key="1">
    <citation type="submission" date="2008-01" db="EMBL/GenBank/DDBJ databases">
        <title>Complete sequence of chromosome of Caulobacter sp. K31.</title>
        <authorList>
            <consortium name="US DOE Joint Genome Institute"/>
            <person name="Copeland A."/>
            <person name="Lucas S."/>
            <person name="Lapidus A."/>
            <person name="Barry K."/>
            <person name="Glavina del Rio T."/>
            <person name="Dalin E."/>
            <person name="Tice H."/>
            <person name="Pitluck S."/>
            <person name="Bruce D."/>
            <person name="Goodwin L."/>
            <person name="Thompson L.S."/>
            <person name="Brettin T."/>
            <person name="Detter J.C."/>
            <person name="Han C."/>
            <person name="Schmutz J."/>
            <person name="Larimer F."/>
            <person name="Land M."/>
            <person name="Hauser L."/>
            <person name="Kyrpides N."/>
            <person name="Kim E."/>
            <person name="Stephens C."/>
            <person name="Richardson P."/>
        </authorList>
    </citation>
    <scope>NUCLEOTIDE SEQUENCE [LARGE SCALE GENOMIC DNA]</scope>
    <source>
        <strain evidence="5">K31</strain>
    </source>
</reference>
<proteinExistence type="inferred from homology"/>
<dbReference type="PANTHER" id="PTHR30244:SF34">
    <property type="entry name" value="DTDP-4-AMINO-4,6-DIDEOXYGALACTOSE TRANSAMINASE"/>
    <property type="match status" value="1"/>
</dbReference>
<name>B0T5A4_CAUSK</name>
<dbReference type="InterPro" id="IPR015424">
    <property type="entry name" value="PyrdxlP-dep_Trfase"/>
</dbReference>
<dbReference type="PIRSF" id="PIRSF000390">
    <property type="entry name" value="PLP_StrS"/>
    <property type="match status" value="1"/>
</dbReference>
<gene>
    <name evidence="5" type="ordered locus">Caul_4930</name>
</gene>
<dbReference type="CDD" id="cd00616">
    <property type="entry name" value="AHBA_syn"/>
    <property type="match status" value="1"/>
</dbReference>
<dbReference type="InterPro" id="IPR015422">
    <property type="entry name" value="PyrdxlP-dep_Trfase_small"/>
</dbReference>
<dbReference type="SUPFAM" id="SSF53383">
    <property type="entry name" value="PLP-dependent transferases"/>
    <property type="match status" value="1"/>
</dbReference>
<dbReference type="Gene3D" id="3.40.640.10">
    <property type="entry name" value="Type I PLP-dependent aspartate aminotransferase-like (Major domain)"/>
    <property type="match status" value="1"/>
</dbReference>
<dbReference type="HOGENOM" id="CLU_033332_0_0_5"/>
<evidence type="ECO:0000256" key="3">
    <source>
        <dbReference type="PIRSR" id="PIRSR000390-2"/>
    </source>
</evidence>
<dbReference type="AlphaFoldDB" id="B0T5A4"/>
<evidence type="ECO:0000313" key="5">
    <source>
        <dbReference type="EMBL" id="ABZ74050.1"/>
    </source>
</evidence>
<accession>B0T5A4</accession>
<comment type="similarity">
    <text evidence="1 4">Belongs to the DegT/DnrJ/EryC1 family.</text>
</comment>
<evidence type="ECO:0000256" key="2">
    <source>
        <dbReference type="PIRSR" id="PIRSR000390-1"/>
    </source>
</evidence>
<keyword evidence="5" id="KW-0032">Aminotransferase</keyword>
<feature type="modified residue" description="N6-(pyridoxal phosphate)lysine" evidence="3">
    <location>
        <position position="179"/>
    </location>
</feature>
<dbReference type="GO" id="GO:0030170">
    <property type="term" value="F:pyridoxal phosphate binding"/>
    <property type="evidence" value="ECO:0007669"/>
    <property type="project" value="TreeGrafter"/>
</dbReference>
<organism evidence="5">
    <name type="scientific">Caulobacter sp. (strain K31)</name>
    <dbReference type="NCBI Taxonomy" id="366602"/>
    <lineage>
        <taxon>Bacteria</taxon>
        <taxon>Pseudomonadati</taxon>
        <taxon>Pseudomonadota</taxon>
        <taxon>Alphaproteobacteria</taxon>
        <taxon>Caulobacterales</taxon>
        <taxon>Caulobacteraceae</taxon>
        <taxon>Caulobacter</taxon>
    </lineage>
</organism>
<dbReference type="PANTHER" id="PTHR30244">
    <property type="entry name" value="TRANSAMINASE"/>
    <property type="match status" value="1"/>
</dbReference>
<evidence type="ECO:0000256" key="4">
    <source>
        <dbReference type="RuleBase" id="RU004508"/>
    </source>
</evidence>
<dbReference type="eggNOG" id="COG0399">
    <property type="taxonomic scope" value="Bacteria"/>
</dbReference>
<evidence type="ECO:0000256" key="1">
    <source>
        <dbReference type="ARBA" id="ARBA00037999"/>
    </source>
</evidence>
<dbReference type="Pfam" id="PF01041">
    <property type="entry name" value="DegT_DnrJ_EryC1"/>
    <property type="match status" value="1"/>
</dbReference>
<dbReference type="GO" id="GO:0008483">
    <property type="term" value="F:transaminase activity"/>
    <property type="evidence" value="ECO:0007669"/>
    <property type="project" value="UniProtKB-KW"/>
</dbReference>
<dbReference type="KEGG" id="cak:Caul_4930"/>
<protein>
    <submittedName>
        <fullName evidence="5">DegT/DnrJ/EryC1/StrS aminotransferase</fullName>
    </submittedName>
</protein>